<sequence>MTEFLKTLARWRTWVVNAILVLITLAPEILNAPEILAVVPQDYQRYFLAGLFVLNIWLRPRPAVLPSDPEVQINKGAT</sequence>
<protein>
    <recommendedName>
        <fullName evidence="3">Holin</fullName>
    </recommendedName>
</protein>
<evidence type="ECO:0000313" key="2">
    <source>
        <dbReference type="Proteomes" id="UP000601041"/>
    </source>
</evidence>
<evidence type="ECO:0008006" key="3">
    <source>
        <dbReference type="Google" id="ProtNLM"/>
    </source>
</evidence>
<dbReference type="RefSeq" id="WP_142587772.1">
    <property type="nucleotide sequence ID" value="NZ_CABFWE030000005.1"/>
</dbReference>
<proteinExistence type="predicted"/>
<evidence type="ECO:0000313" key="1">
    <source>
        <dbReference type="EMBL" id="CAD7036256.1"/>
    </source>
</evidence>
<dbReference type="Proteomes" id="UP000601041">
    <property type="component" value="Unassembled WGS sequence"/>
</dbReference>
<comment type="caution">
    <text evidence="1">The sequence shown here is derived from an EMBL/GenBank/DDBJ whole genome shotgun (WGS) entry which is preliminary data.</text>
</comment>
<dbReference type="EMBL" id="CABFWE030000005">
    <property type="protein sequence ID" value="CAD7036256.1"/>
    <property type="molecule type" value="Genomic_DNA"/>
</dbReference>
<gene>
    <name evidence="1" type="ORF">RHAB21_02502</name>
</gene>
<keyword evidence="2" id="KW-1185">Reference proteome</keyword>
<organism evidence="1 2">
    <name type="scientific">Pseudorhizobium halotolerans</name>
    <dbReference type="NCBI Taxonomy" id="1233081"/>
    <lineage>
        <taxon>Bacteria</taxon>
        <taxon>Pseudomonadati</taxon>
        <taxon>Pseudomonadota</taxon>
        <taxon>Alphaproteobacteria</taxon>
        <taxon>Hyphomicrobiales</taxon>
        <taxon>Rhizobiaceae</taxon>
        <taxon>Rhizobium/Agrobacterium group</taxon>
        <taxon>Pseudorhizobium</taxon>
    </lineage>
</organism>
<accession>A0ABM8PLF6</accession>
<reference evidence="1 2" key="1">
    <citation type="submission" date="2020-11" db="EMBL/GenBank/DDBJ databases">
        <authorList>
            <person name="Lassalle F."/>
        </authorList>
    </citation>
    <scope>NUCLEOTIDE SEQUENCE [LARGE SCALE GENOMIC DNA]</scope>
    <source>
        <strain evidence="1 2">AB21</strain>
    </source>
</reference>
<name>A0ABM8PLF6_9HYPH</name>